<keyword evidence="5 7" id="KW-1133">Transmembrane helix</keyword>
<feature type="transmembrane region" description="Helical" evidence="7">
    <location>
        <begin position="291"/>
        <end position="310"/>
    </location>
</feature>
<dbReference type="PANTHER" id="PTHR43341">
    <property type="entry name" value="AMINO ACID PERMEASE"/>
    <property type="match status" value="1"/>
</dbReference>
<evidence type="ECO:0000256" key="6">
    <source>
        <dbReference type="ARBA" id="ARBA00023136"/>
    </source>
</evidence>
<feature type="transmembrane region" description="Helical" evidence="7">
    <location>
        <begin position="60"/>
        <end position="76"/>
    </location>
</feature>
<keyword evidence="3 7" id="KW-0812">Transmembrane</keyword>
<keyword evidence="6 7" id="KW-0472">Membrane</keyword>
<comment type="subcellular location">
    <subcellularLocation>
        <location evidence="1">Membrane</location>
        <topology evidence="1">Multi-pass membrane protein</topology>
    </subcellularLocation>
</comment>
<evidence type="ECO:0000256" key="3">
    <source>
        <dbReference type="ARBA" id="ARBA00022692"/>
    </source>
</evidence>
<evidence type="ECO:0000313" key="10">
    <source>
        <dbReference type="Proteomes" id="UP000076874"/>
    </source>
</evidence>
<comment type="caution">
    <text evidence="9">The sequence shown here is derived from an EMBL/GenBank/DDBJ whole genome shotgun (WGS) entry which is preliminary data.</text>
</comment>
<evidence type="ECO:0000259" key="8">
    <source>
        <dbReference type="Pfam" id="PF00324"/>
    </source>
</evidence>
<evidence type="ECO:0000256" key="2">
    <source>
        <dbReference type="ARBA" id="ARBA00022448"/>
    </source>
</evidence>
<dbReference type="InterPro" id="IPR050524">
    <property type="entry name" value="APC_YAT"/>
</dbReference>
<evidence type="ECO:0000256" key="5">
    <source>
        <dbReference type="ARBA" id="ARBA00022989"/>
    </source>
</evidence>
<evidence type="ECO:0000313" key="9">
    <source>
        <dbReference type="EMBL" id="OAA55006.1"/>
    </source>
</evidence>
<dbReference type="Proteomes" id="UP000076874">
    <property type="component" value="Unassembled WGS sequence"/>
</dbReference>
<keyword evidence="4" id="KW-0029">Amino-acid transport</keyword>
<dbReference type="InterPro" id="IPR004841">
    <property type="entry name" value="AA-permease/SLC12A_dom"/>
</dbReference>
<dbReference type="PROSITE" id="PS00218">
    <property type="entry name" value="AMINO_ACID_PERMEASE_1"/>
    <property type="match status" value="1"/>
</dbReference>
<dbReference type="PANTHER" id="PTHR43341:SF18">
    <property type="entry name" value="AMINO ACID PERMEASE_ SLC12A DOMAIN-CONTAINING PROTEIN"/>
    <property type="match status" value="1"/>
</dbReference>
<feature type="transmembrane region" description="Helical" evidence="7">
    <location>
        <begin position="494"/>
        <end position="512"/>
    </location>
</feature>
<evidence type="ECO:0000256" key="1">
    <source>
        <dbReference type="ARBA" id="ARBA00004141"/>
    </source>
</evidence>
<evidence type="ECO:0000256" key="7">
    <source>
        <dbReference type="SAM" id="Phobius"/>
    </source>
</evidence>
<gene>
    <name evidence="9" type="ORF">SPI_08510</name>
</gene>
<dbReference type="EMBL" id="AZHD01000021">
    <property type="protein sequence ID" value="OAA55006.1"/>
    <property type="molecule type" value="Genomic_DNA"/>
</dbReference>
<dbReference type="STRING" id="1081102.A0A167N170"/>
<keyword evidence="2" id="KW-0813">Transport</keyword>
<feature type="transmembrane region" description="Helical" evidence="7">
    <location>
        <begin position="197"/>
        <end position="217"/>
    </location>
</feature>
<name>A0A167N170_9HYPO</name>
<keyword evidence="10" id="KW-1185">Reference proteome</keyword>
<accession>A0A167N170</accession>
<dbReference type="FunFam" id="1.20.1740.10:FF:000006">
    <property type="entry name" value="General amino acid permease"/>
    <property type="match status" value="1"/>
</dbReference>
<organism evidence="9 10">
    <name type="scientific">Niveomyces insectorum RCEF 264</name>
    <dbReference type="NCBI Taxonomy" id="1081102"/>
    <lineage>
        <taxon>Eukaryota</taxon>
        <taxon>Fungi</taxon>
        <taxon>Dikarya</taxon>
        <taxon>Ascomycota</taxon>
        <taxon>Pezizomycotina</taxon>
        <taxon>Sordariomycetes</taxon>
        <taxon>Hypocreomycetidae</taxon>
        <taxon>Hypocreales</taxon>
        <taxon>Cordycipitaceae</taxon>
        <taxon>Niveomyces</taxon>
    </lineage>
</organism>
<feature type="transmembrane region" description="Helical" evidence="7">
    <location>
        <begin position="422"/>
        <end position="443"/>
    </location>
</feature>
<protein>
    <submittedName>
        <fullName evidence="9">Amino acid/polyamine transporter I</fullName>
    </submittedName>
</protein>
<dbReference type="GO" id="GO:0016020">
    <property type="term" value="C:membrane"/>
    <property type="evidence" value="ECO:0007669"/>
    <property type="project" value="UniProtKB-SubCell"/>
</dbReference>
<proteinExistence type="predicted"/>
<reference evidence="9 10" key="1">
    <citation type="journal article" date="2016" name="Genome Biol. Evol.">
        <title>Divergent and convergent evolution of fungal pathogenicity.</title>
        <authorList>
            <person name="Shang Y."/>
            <person name="Xiao G."/>
            <person name="Zheng P."/>
            <person name="Cen K."/>
            <person name="Zhan S."/>
            <person name="Wang C."/>
        </authorList>
    </citation>
    <scope>NUCLEOTIDE SEQUENCE [LARGE SCALE GENOMIC DNA]</scope>
    <source>
        <strain evidence="9 10">RCEF 264</strain>
    </source>
</reference>
<dbReference type="OrthoDB" id="3900342at2759"/>
<evidence type="ECO:0000256" key="4">
    <source>
        <dbReference type="ARBA" id="ARBA00022970"/>
    </source>
</evidence>
<feature type="transmembrane region" description="Helical" evidence="7">
    <location>
        <begin position="344"/>
        <end position="369"/>
    </location>
</feature>
<feature type="transmembrane region" description="Helical" evidence="7">
    <location>
        <begin position="170"/>
        <end position="191"/>
    </location>
</feature>
<dbReference type="PIRSF" id="PIRSF006060">
    <property type="entry name" value="AA_transporter"/>
    <property type="match status" value="1"/>
</dbReference>
<feature type="domain" description="Amino acid permease/ SLC12A" evidence="8">
    <location>
        <begin position="60"/>
        <end position="519"/>
    </location>
</feature>
<feature type="transmembrane region" description="Helical" evidence="7">
    <location>
        <begin position="389"/>
        <end position="416"/>
    </location>
</feature>
<dbReference type="Gene3D" id="1.20.1740.10">
    <property type="entry name" value="Amino acid/polyamine transporter I"/>
    <property type="match status" value="1"/>
</dbReference>
<dbReference type="Pfam" id="PF00324">
    <property type="entry name" value="AA_permease"/>
    <property type="match status" value="1"/>
</dbReference>
<feature type="transmembrane region" description="Helical" evidence="7">
    <location>
        <begin position="88"/>
        <end position="109"/>
    </location>
</feature>
<dbReference type="GO" id="GO:0015171">
    <property type="term" value="F:amino acid transmembrane transporter activity"/>
    <property type="evidence" value="ECO:0007669"/>
    <property type="project" value="TreeGrafter"/>
</dbReference>
<dbReference type="InterPro" id="IPR004840">
    <property type="entry name" value="Amino_acid_permease_CS"/>
</dbReference>
<feature type="transmembrane region" description="Helical" evidence="7">
    <location>
        <begin position="464"/>
        <end position="488"/>
    </location>
</feature>
<dbReference type="AlphaFoldDB" id="A0A167N170"/>
<sequence length="557" mass="60645">MPGFVHKTVDEDGTLPSKHLDATEKGLETPAELGQIAAVPVLATEFGELRDLRQGLHQRHVQMIALAGTLGTGIFLSSGQAIARGGPLGALLGYSIVGAGAVAVVFAAAEMGALVPLNGGVIRYAEHFVDPALSFANGWNEVYAHIVSIPSELSAAAVLVEFWTTISNGVWITIFGLLTLVTALLFVRVYGEMEFGFSLLKIALVVGLNIMALVIVCGGGPDHKAIGFQYWRNPGPFVQYLGIGGAPGRFLGFWTVLDNALYAYSGIENISLTAGETRAPRTSIPMAARRVFWRILIFYVVSIFFVGLLVPSSDPKLLKSTGNAAQSPFVLAATRAGIRAVPSIINAVVLTSAWSAGNSSLLWGSRILYGMALEGRAPRVLTRVNRFGVPYLTVLFYGAFMGLAYMSLSSTAVTVFAWLKDLVAVATLVNWMVMTAVYLRFYYGMQKQGIARDELPWTAPLQPYLAWSAMAMFVLLLLTGGFAVFLHGRWSDETFVSSYVNIPIFALLYAGYKVIKRSKVIPLEDIPIRHFLQIYQNEPRVPVKPVMGWRRLNILWS</sequence>